<dbReference type="eggNOG" id="COG0860">
    <property type="taxonomic scope" value="Bacteria"/>
</dbReference>
<dbReference type="SUPFAM" id="SSF55846">
    <property type="entry name" value="N-acetylmuramoyl-L-alanine amidase-like"/>
    <property type="match status" value="1"/>
</dbReference>
<dbReference type="AlphaFoldDB" id="U2KDZ6"/>
<accession>U2KDZ6</accession>
<feature type="non-terminal residue" evidence="1">
    <location>
        <position position="1"/>
    </location>
</feature>
<evidence type="ECO:0000313" key="1">
    <source>
        <dbReference type="EMBL" id="ERJ90335.1"/>
    </source>
</evidence>
<gene>
    <name evidence="1" type="ORF">RUMCAL_02830</name>
</gene>
<dbReference type="InterPro" id="IPR036505">
    <property type="entry name" value="Amidase/PGRP_sf"/>
</dbReference>
<name>U2KDZ6_9FIRM</name>
<reference evidence="1 2" key="1">
    <citation type="submission" date="2013-07" db="EMBL/GenBank/DDBJ databases">
        <authorList>
            <person name="Weinstock G."/>
            <person name="Sodergren E."/>
            <person name="Wylie T."/>
            <person name="Fulton L."/>
            <person name="Fulton R."/>
            <person name="Fronick C."/>
            <person name="O'Laughlin M."/>
            <person name="Godfrey J."/>
            <person name="Miner T."/>
            <person name="Herter B."/>
            <person name="Appelbaum E."/>
            <person name="Cordes M."/>
            <person name="Lek S."/>
            <person name="Wollam A."/>
            <person name="Pepin K.H."/>
            <person name="Palsikar V.B."/>
            <person name="Mitreva M."/>
            <person name="Wilson R.K."/>
        </authorList>
    </citation>
    <scope>NUCLEOTIDE SEQUENCE [LARGE SCALE GENOMIC DNA]</scope>
    <source>
        <strain evidence="1 2">ATCC 27760</strain>
    </source>
</reference>
<dbReference type="EMBL" id="AWVF01000359">
    <property type="protein sequence ID" value="ERJ90335.1"/>
    <property type="molecule type" value="Genomic_DNA"/>
</dbReference>
<dbReference type="GO" id="GO:0008745">
    <property type="term" value="F:N-acetylmuramoyl-L-alanine amidase activity"/>
    <property type="evidence" value="ECO:0007669"/>
    <property type="project" value="InterPro"/>
</dbReference>
<organism evidence="1 2">
    <name type="scientific">Ruminococcus callidus ATCC 27760</name>
    <dbReference type="NCBI Taxonomy" id="411473"/>
    <lineage>
        <taxon>Bacteria</taxon>
        <taxon>Bacillati</taxon>
        <taxon>Bacillota</taxon>
        <taxon>Clostridia</taxon>
        <taxon>Eubacteriales</taxon>
        <taxon>Oscillospiraceae</taxon>
        <taxon>Ruminococcus</taxon>
    </lineage>
</organism>
<proteinExistence type="predicted"/>
<keyword evidence="2" id="KW-1185">Reference proteome</keyword>
<sequence>IAIECIMSSAYNVTDKKSEGNCARLAAALLKKYNLDINHLFTHTHWLNVRDGKSGTVDYLNTARNPYKMCLAYILPHWVAFKAKVQSYLNSGSTPATPTPAKQLYRVRKTWADAKSQIGAYSSLENAKKACKTGYSVFDANGNVVFSNGKSYAKGAKVTLKNTALYASAAAKTGVKRSGTYYLYDGIVVNGRMRVTTKPEFCGNTPIGKYVTGWVNKSDI</sequence>
<dbReference type="STRING" id="411473.RUMCAL_02830"/>
<dbReference type="PATRIC" id="fig|411473.3.peg.2373"/>
<evidence type="ECO:0008006" key="3">
    <source>
        <dbReference type="Google" id="ProtNLM"/>
    </source>
</evidence>
<dbReference type="GO" id="GO:0009253">
    <property type="term" value="P:peptidoglycan catabolic process"/>
    <property type="evidence" value="ECO:0007669"/>
    <property type="project" value="InterPro"/>
</dbReference>
<dbReference type="HOGENOM" id="CLU_1253031_0_0_9"/>
<dbReference type="Gene3D" id="3.40.80.10">
    <property type="entry name" value="Peptidoglycan recognition protein-like"/>
    <property type="match status" value="1"/>
</dbReference>
<dbReference type="Proteomes" id="UP000016662">
    <property type="component" value="Unassembled WGS sequence"/>
</dbReference>
<evidence type="ECO:0000313" key="2">
    <source>
        <dbReference type="Proteomes" id="UP000016662"/>
    </source>
</evidence>
<protein>
    <recommendedName>
        <fullName evidence="3">N-acetylmuramoyl-L-alanine amidase domain-containing protein</fullName>
    </recommendedName>
</protein>
<comment type="caution">
    <text evidence="1">The sequence shown here is derived from an EMBL/GenBank/DDBJ whole genome shotgun (WGS) entry which is preliminary data.</text>
</comment>